<dbReference type="InterPro" id="IPR046896">
    <property type="entry name" value="Cup1-like_N"/>
</dbReference>
<dbReference type="EMBL" id="KN818222">
    <property type="protein sequence ID" value="KIL71762.1"/>
    <property type="molecule type" value="Genomic_DNA"/>
</dbReference>
<name>A0A0C2XBH3_AMAMK</name>
<proteinExistence type="predicted"/>
<dbReference type="Pfam" id="PF20263">
    <property type="entry name" value="LYRM2-like"/>
    <property type="match status" value="1"/>
</dbReference>
<evidence type="ECO:0000259" key="1">
    <source>
        <dbReference type="Pfam" id="PF20263"/>
    </source>
</evidence>
<organism evidence="2 3">
    <name type="scientific">Amanita muscaria (strain Koide BX008)</name>
    <dbReference type="NCBI Taxonomy" id="946122"/>
    <lineage>
        <taxon>Eukaryota</taxon>
        <taxon>Fungi</taxon>
        <taxon>Dikarya</taxon>
        <taxon>Basidiomycota</taxon>
        <taxon>Agaricomycotina</taxon>
        <taxon>Agaricomycetes</taxon>
        <taxon>Agaricomycetidae</taxon>
        <taxon>Agaricales</taxon>
        <taxon>Pluteineae</taxon>
        <taxon>Amanitaceae</taxon>
        <taxon>Amanita</taxon>
    </lineage>
</organism>
<dbReference type="HOGENOM" id="CLU_059571_0_0_1"/>
<keyword evidence="3" id="KW-1185">Reference proteome</keyword>
<gene>
    <name evidence="2" type="ORF">M378DRAFT_155363</name>
</gene>
<evidence type="ECO:0000313" key="3">
    <source>
        <dbReference type="Proteomes" id="UP000054549"/>
    </source>
</evidence>
<accession>A0A0C2XBH3</accession>
<dbReference type="OrthoDB" id="198652at2759"/>
<dbReference type="InParanoid" id="A0A0C2XBH3"/>
<feature type="domain" description="LYR motif-containing protein Cup1-like N-terminal" evidence="1">
    <location>
        <begin position="6"/>
        <end position="90"/>
    </location>
</feature>
<dbReference type="Proteomes" id="UP000054549">
    <property type="component" value="Unassembled WGS sequence"/>
</dbReference>
<evidence type="ECO:0000313" key="2">
    <source>
        <dbReference type="EMBL" id="KIL71762.1"/>
    </source>
</evidence>
<reference evidence="2 3" key="1">
    <citation type="submission" date="2014-04" db="EMBL/GenBank/DDBJ databases">
        <title>Evolutionary Origins and Diversification of the Mycorrhizal Mutualists.</title>
        <authorList>
            <consortium name="DOE Joint Genome Institute"/>
            <consortium name="Mycorrhizal Genomics Consortium"/>
            <person name="Kohler A."/>
            <person name="Kuo A."/>
            <person name="Nagy L.G."/>
            <person name="Floudas D."/>
            <person name="Copeland A."/>
            <person name="Barry K.W."/>
            <person name="Cichocki N."/>
            <person name="Veneault-Fourrey C."/>
            <person name="LaButti K."/>
            <person name="Lindquist E.A."/>
            <person name="Lipzen A."/>
            <person name="Lundell T."/>
            <person name="Morin E."/>
            <person name="Murat C."/>
            <person name="Riley R."/>
            <person name="Ohm R."/>
            <person name="Sun H."/>
            <person name="Tunlid A."/>
            <person name="Henrissat B."/>
            <person name="Grigoriev I.V."/>
            <person name="Hibbett D.S."/>
            <person name="Martin F."/>
        </authorList>
    </citation>
    <scope>NUCLEOTIDE SEQUENCE [LARGE SCALE GENOMIC DNA]</scope>
    <source>
        <strain evidence="2 3">Koide BX008</strain>
    </source>
</reference>
<protein>
    <recommendedName>
        <fullName evidence="1">LYR motif-containing protein Cup1-like N-terminal domain-containing protein</fullName>
    </recommendedName>
</protein>
<sequence>MTITKLYRQYLRQIKGLPVLYLRQFFRLKAADDTRAIARSNDPVLVVRKLKRVRKDIRKVAAANQGNVKAFVHVLDLAYGRKGKLRRELMETLLSDSCSHPPPATIIAPVEKSRPPVYSAELRALLTSALSRTTKPLKLGALSDPPTLPAQAKSGSEDALLYGTFSKRREVNIRWRYFTTEWNKVLPPLHKQKELQSTNHDRELQNTNLFNDIEQLVGPSQKPLNLTRRESQNQGVSPALMPTHSICHHQSRWLRRRYEQLLGRIPILNYTQRLDPKFNDYRTDITVTLSPRASRPSLRVSEDRISDATSRDILWCNSRKVNSTE</sequence>
<dbReference type="AlphaFoldDB" id="A0A0C2XBH3"/>